<dbReference type="EMBL" id="JBHTLS010000134">
    <property type="protein sequence ID" value="MFD1107088.1"/>
    <property type="molecule type" value="Genomic_DNA"/>
</dbReference>
<feature type="signal peptide" evidence="1">
    <location>
        <begin position="1"/>
        <end position="24"/>
    </location>
</feature>
<keyword evidence="1" id="KW-0732">Signal</keyword>
<proteinExistence type="predicted"/>
<organism evidence="2 3">
    <name type="scientific">Sphingobium olei</name>
    <dbReference type="NCBI Taxonomy" id="420955"/>
    <lineage>
        <taxon>Bacteria</taxon>
        <taxon>Pseudomonadati</taxon>
        <taxon>Pseudomonadota</taxon>
        <taxon>Alphaproteobacteria</taxon>
        <taxon>Sphingomonadales</taxon>
        <taxon>Sphingomonadaceae</taxon>
        <taxon>Sphingobium</taxon>
    </lineage>
</organism>
<evidence type="ECO:0000256" key="1">
    <source>
        <dbReference type="SAM" id="SignalP"/>
    </source>
</evidence>
<dbReference type="RefSeq" id="WP_380914324.1">
    <property type="nucleotide sequence ID" value="NZ_JBHTLS010000134.1"/>
</dbReference>
<dbReference type="Proteomes" id="UP001597203">
    <property type="component" value="Unassembled WGS sequence"/>
</dbReference>
<comment type="caution">
    <text evidence="2">The sequence shown here is derived from an EMBL/GenBank/DDBJ whole genome shotgun (WGS) entry which is preliminary data.</text>
</comment>
<dbReference type="InterPro" id="IPR018759">
    <property type="entry name" value="BBP2_2"/>
</dbReference>
<accession>A0ABW3P7Z3</accession>
<evidence type="ECO:0000313" key="2">
    <source>
        <dbReference type="EMBL" id="MFD1107088.1"/>
    </source>
</evidence>
<dbReference type="Pfam" id="PF10082">
    <property type="entry name" value="BBP2_2"/>
    <property type="match status" value="1"/>
</dbReference>
<sequence length="430" mass="47511">MKVKIYKLIAVALTSAAWPAVALAQESVLVDTAIPDSFNRDRNVSVTERSRPDFDPLGFVSGAFTFFPQMQAGVGLSDNVFLTRGDKRSDGYAYFAPAVTMTSDLPRDEIRASARAVLGRWFTYDNRNQNTFDLRLLGRKDIGDAYSVTGEAQYARIYEQPNSGAIDPSTAVLSAFNRSYFAVRGRYAFGRVQATLGVDRTAFTFDDLVLANGTPINQDSRDQVQQRLTAELQYAVSPSLSVYGQVGGSKVEYSTLLFNVDNRDSKGLRVVGGVNFDLAGLMRGKLGAGYIKRDYDSPLYKDADGVSVEGQVEFFPTPLTTVGVAVARTLRDTNLALNTGAFFDNSVTARVDHELLVNLLLGATGEYRRQVYLGTPTRADYYRAGGTATYMANRFVVLRGELGWQRRTVNDNPNSRFSEFRGELSITFRR</sequence>
<name>A0ABW3P7Z3_9SPHN</name>
<keyword evidence="3" id="KW-1185">Reference proteome</keyword>
<reference evidence="3" key="1">
    <citation type="journal article" date="2019" name="Int. J. Syst. Evol. Microbiol.">
        <title>The Global Catalogue of Microorganisms (GCM) 10K type strain sequencing project: providing services to taxonomists for standard genome sequencing and annotation.</title>
        <authorList>
            <consortium name="The Broad Institute Genomics Platform"/>
            <consortium name="The Broad Institute Genome Sequencing Center for Infectious Disease"/>
            <person name="Wu L."/>
            <person name="Ma J."/>
        </authorList>
    </citation>
    <scope>NUCLEOTIDE SEQUENCE [LARGE SCALE GENOMIC DNA]</scope>
    <source>
        <strain evidence="3">CCUG 54329</strain>
    </source>
</reference>
<gene>
    <name evidence="2" type="ORF">ACFQ24_19665</name>
</gene>
<feature type="chain" id="PRO_5047069305" evidence="1">
    <location>
        <begin position="25"/>
        <end position="430"/>
    </location>
</feature>
<evidence type="ECO:0000313" key="3">
    <source>
        <dbReference type="Proteomes" id="UP001597203"/>
    </source>
</evidence>
<protein>
    <submittedName>
        <fullName evidence="2">Outer membrane beta-barrel protein</fullName>
    </submittedName>
</protein>